<keyword evidence="6 11" id="KW-1133">Transmembrane helix</keyword>
<keyword evidence="13" id="KW-1185">Reference proteome</keyword>
<evidence type="ECO:0000256" key="10">
    <source>
        <dbReference type="RuleBase" id="RU000488"/>
    </source>
</evidence>
<evidence type="ECO:0000256" key="5">
    <source>
        <dbReference type="ARBA" id="ARBA00022737"/>
    </source>
</evidence>
<keyword evidence="5" id="KW-0677">Repeat</keyword>
<evidence type="ECO:0000256" key="6">
    <source>
        <dbReference type="ARBA" id="ARBA00022989"/>
    </source>
</evidence>
<dbReference type="InterPro" id="IPR023395">
    <property type="entry name" value="MCP_dom_sf"/>
</dbReference>
<keyword evidence="7" id="KW-0496">Mitochondrion</keyword>
<evidence type="ECO:0000256" key="8">
    <source>
        <dbReference type="ARBA" id="ARBA00023136"/>
    </source>
</evidence>
<feature type="repeat" description="Solcar" evidence="9">
    <location>
        <begin position="131"/>
        <end position="220"/>
    </location>
</feature>
<dbReference type="Pfam" id="PF00153">
    <property type="entry name" value="Mito_carr"/>
    <property type="match status" value="1"/>
</dbReference>
<evidence type="ECO:0000313" key="13">
    <source>
        <dbReference type="Proteomes" id="UP000196158"/>
    </source>
</evidence>
<dbReference type="OrthoDB" id="3364892at2759"/>
<evidence type="ECO:0000256" key="7">
    <source>
        <dbReference type="ARBA" id="ARBA00023128"/>
    </source>
</evidence>
<organism evidence="12 13">
    <name type="scientific">Maudiozyma saulgeensis</name>
    <dbReference type="NCBI Taxonomy" id="1789683"/>
    <lineage>
        <taxon>Eukaryota</taxon>
        <taxon>Fungi</taxon>
        <taxon>Dikarya</taxon>
        <taxon>Ascomycota</taxon>
        <taxon>Saccharomycotina</taxon>
        <taxon>Saccharomycetes</taxon>
        <taxon>Saccharomycetales</taxon>
        <taxon>Saccharomycetaceae</taxon>
        <taxon>Maudiozyma</taxon>
    </lineage>
</organism>
<comment type="subcellular location">
    <subcellularLocation>
        <location evidence="1">Mitochondrion membrane</location>
        <topology evidence="1">Multi-pass membrane protein</topology>
    </subcellularLocation>
</comment>
<dbReference type="InterPro" id="IPR050567">
    <property type="entry name" value="Mitochondrial_Carrier"/>
</dbReference>
<protein>
    <recommendedName>
        <fullName evidence="14">Mitochondrial carrier protein</fullName>
    </recommendedName>
</protein>
<keyword evidence="8 9" id="KW-0472">Membrane</keyword>
<feature type="transmembrane region" description="Helical" evidence="11">
    <location>
        <begin position="327"/>
        <end position="348"/>
    </location>
</feature>
<dbReference type="Proteomes" id="UP000196158">
    <property type="component" value="Unassembled WGS sequence"/>
</dbReference>
<dbReference type="GO" id="GO:0031966">
    <property type="term" value="C:mitochondrial membrane"/>
    <property type="evidence" value="ECO:0007669"/>
    <property type="project" value="UniProtKB-SubCell"/>
</dbReference>
<dbReference type="GO" id="GO:0022857">
    <property type="term" value="F:transmembrane transporter activity"/>
    <property type="evidence" value="ECO:0007669"/>
    <property type="project" value="TreeGrafter"/>
</dbReference>
<evidence type="ECO:0000256" key="1">
    <source>
        <dbReference type="ARBA" id="ARBA00004225"/>
    </source>
</evidence>
<name>A0A1X7R1J4_9SACH</name>
<evidence type="ECO:0000256" key="2">
    <source>
        <dbReference type="ARBA" id="ARBA00006375"/>
    </source>
</evidence>
<feature type="transmembrane region" description="Helical" evidence="11">
    <location>
        <begin position="187"/>
        <end position="211"/>
    </location>
</feature>
<evidence type="ECO:0000256" key="4">
    <source>
        <dbReference type="ARBA" id="ARBA00022692"/>
    </source>
</evidence>
<dbReference type="Gene3D" id="1.50.40.10">
    <property type="entry name" value="Mitochondrial carrier domain"/>
    <property type="match status" value="1"/>
</dbReference>
<proteinExistence type="inferred from homology"/>
<sequence length="364" mass="42350">MDITQNESNRDQRKTNSLIGIFSAAARTVIYRLTTFYLRIPLKLFRPPRFDYLHYVRVAYAKDNLTQDTKFYQRSPLHLLNHALNKYGWKVIPERVLPPLLLNSITGIALYTSYLQTASLLNKDISKNSSSYYINVYKAGWCAGVVQAVISSPIDAIFARQSADELIKQMSKHANLWKYGWEKWRQIGLIGCYGGFLLTLFKESFGFGIYFGTFEYIKERYKDEFRDSQYINHSIIFVSGVTSALLLQIMQYPISKIEKLHHKRLEAIDITITASTKSQISLLGTRNNWRSRHMHLYRNAYRETFSHLRQVHGDHHLKFIRWLYKGFLRNTVAVIPGTTAGLLFLNYLRSQTELSPSTQVTFMN</sequence>
<dbReference type="InterPro" id="IPR018108">
    <property type="entry name" value="MCP_transmembrane"/>
</dbReference>
<evidence type="ECO:0000256" key="11">
    <source>
        <dbReference type="SAM" id="Phobius"/>
    </source>
</evidence>
<dbReference type="PANTHER" id="PTHR45624:SF26">
    <property type="entry name" value="CARRIER PROTEIN, PUTATIVE (AFU_ORTHOLOGUE AFUA_1G07710)-RELATED"/>
    <property type="match status" value="1"/>
</dbReference>
<dbReference type="AlphaFoldDB" id="A0A1X7R1J4"/>
<evidence type="ECO:0000313" key="12">
    <source>
        <dbReference type="EMBL" id="SMN19537.1"/>
    </source>
</evidence>
<keyword evidence="3 10" id="KW-0813">Transport</keyword>
<evidence type="ECO:0000256" key="3">
    <source>
        <dbReference type="ARBA" id="ARBA00022448"/>
    </source>
</evidence>
<reference evidence="12 13" key="1">
    <citation type="submission" date="2017-04" db="EMBL/GenBank/DDBJ databases">
        <authorList>
            <person name="Afonso C.L."/>
            <person name="Miller P.J."/>
            <person name="Scott M.A."/>
            <person name="Spackman E."/>
            <person name="Goraichik I."/>
            <person name="Dimitrov K.M."/>
            <person name="Suarez D.L."/>
            <person name="Swayne D.E."/>
        </authorList>
    </citation>
    <scope>NUCLEOTIDE SEQUENCE [LARGE SCALE GENOMIC DNA]</scope>
</reference>
<evidence type="ECO:0008006" key="14">
    <source>
        <dbReference type="Google" id="ProtNLM"/>
    </source>
</evidence>
<keyword evidence="4 9" id="KW-0812">Transmembrane</keyword>
<feature type="transmembrane region" description="Helical" evidence="11">
    <location>
        <begin position="231"/>
        <end position="254"/>
    </location>
</feature>
<dbReference type="PROSITE" id="PS50920">
    <property type="entry name" value="SOLCAR"/>
    <property type="match status" value="1"/>
</dbReference>
<comment type="similarity">
    <text evidence="2 10">Belongs to the mitochondrial carrier (TC 2.A.29) family.</text>
</comment>
<accession>A0A1X7R1J4</accession>
<dbReference type="SUPFAM" id="SSF103506">
    <property type="entry name" value="Mitochondrial carrier"/>
    <property type="match status" value="1"/>
</dbReference>
<evidence type="ECO:0000256" key="9">
    <source>
        <dbReference type="PROSITE-ProRule" id="PRU00282"/>
    </source>
</evidence>
<dbReference type="PANTHER" id="PTHR45624">
    <property type="entry name" value="MITOCHONDRIAL BASIC AMINO ACIDS TRANSPORTER-RELATED"/>
    <property type="match status" value="1"/>
</dbReference>
<dbReference type="EMBL" id="FXLY01000004">
    <property type="protein sequence ID" value="SMN19537.1"/>
    <property type="molecule type" value="Genomic_DNA"/>
</dbReference>
<gene>
    <name evidence="12" type="ORF">KASA_0O00792G</name>
</gene>